<proteinExistence type="predicted"/>
<accession>A0A6A6W4G1</accession>
<protein>
    <submittedName>
        <fullName evidence="1">Uncharacterized protein</fullName>
    </submittedName>
</protein>
<organism evidence="1 2">
    <name type="scientific">Pseudovirgaria hyperparasitica</name>
    <dbReference type="NCBI Taxonomy" id="470096"/>
    <lineage>
        <taxon>Eukaryota</taxon>
        <taxon>Fungi</taxon>
        <taxon>Dikarya</taxon>
        <taxon>Ascomycota</taxon>
        <taxon>Pezizomycotina</taxon>
        <taxon>Dothideomycetes</taxon>
        <taxon>Dothideomycetes incertae sedis</taxon>
        <taxon>Acrospermales</taxon>
        <taxon>Acrospermaceae</taxon>
        <taxon>Pseudovirgaria</taxon>
    </lineage>
</organism>
<keyword evidence="2" id="KW-1185">Reference proteome</keyword>
<dbReference type="GeneID" id="54486114"/>
<sequence>MNAPIRESYLTVCLCVVCLVRRGGGGRSVINYRRPFTRTASRLSYQADDGTGSERSARLLQKKRGQTRIKRSEATQTYIQYNADIHTIQRSIRTKHQAQHDSKVSDSTNSFLASVRIYAYPMQPQVG</sequence>
<dbReference type="EMBL" id="ML996574">
    <property type="protein sequence ID" value="KAF2756924.1"/>
    <property type="molecule type" value="Genomic_DNA"/>
</dbReference>
<dbReference type="Proteomes" id="UP000799437">
    <property type="component" value="Unassembled WGS sequence"/>
</dbReference>
<evidence type="ECO:0000313" key="1">
    <source>
        <dbReference type="EMBL" id="KAF2756924.1"/>
    </source>
</evidence>
<reference evidence="1" key="1">
    <citation type="journal article" date="2020" name="Stud. Mycol.">
        <title>101 Dothideomycetes genomes: a test case for predicting lifestyles and emergence of pathogens.</title>
        <authorList>
            <person name="Haridas S."/>
            <person name="Albert R."/>
            <person name="Binder M."/>
            <person name="Bloem J."/>
            <person name="Labutti K."/>
            <person name="Salamov A."/>
            <person name="Andreopoulos B."/>
            <person name="Baker S."/>
            <person name="Barry K."/>
            <person name="Bills G."/>
            <person name="Bluhm B."/>
            <person name="Cannon C."/>
            <person name="Castanera R."/>
            <person name="Culley D."/>
            <person name="Daum C."/>
            <person name="Ezra D."/>
            <person name="Gonzalez J."/>
            <person name="Henrissat B."/>
            <person name="Kuo A."/>
            <person name="Liang C."/>
            <person name="Lipzen A."/>
            <person name="Lutzoni F."/>
            <person name="Magnuson J."/>
            <person name="Mondo S."/>
            <person name="Nolan M."/>
            <person name="Ohm R."/>
            <person name="Pangilinan J."/>
            <person name="Park H.-J."/>
            <person name="Ramirez L."/>
            <person name="Alfaro M."/>
            <person name="Sun H."/>
            <person name="Tritt A."/>
            <person name="Yoshinaga Y."/>
            <person name="Zwiers L.-H."/>
            <person name="Turgeon B."/>
            <person name="Goodwin S."/>
            <person name="Spatafora J."/>
            <person name="Crous P."/>
            <person name="Grigoriev I."/>
        </authorList>
    </citation>
    <scope>NUCLEOTIDE SEQUENCE</scope>
    <source>
        <strain evidence="1">CBS 121739</strain>
    </source>
</reference>
<evidence type="ECO:0000313" key="2">
    <source>
        <dbReference type="Proteomes" id="UP000799437"/>
    </source>
</evidence>
<name>A0A6A6W4G1_9PEZI</name>
<dbReference type="AlphaFoldDB" id="A0A6A6W4G1"/>
<gene>
    <name evidence="1" type="ORF">EJ05DRAFT_48135</name>
</gene>
<dbReference type="RefSeq" id="XP_033599375.1">
    <property type="nucleotide sequence ID" value="XM_033745060.1"/>
</dbReference>